<dbReference type="AlphaFoldDB" id="A0A0F9KK64"/>
<reference evidence="1" key="1">
    <citation type="journal article" date="2015" name="Nature">
        <title>Complex archaea that bridge the gap between prokaryotes and eukaryotes.</title>
        <authorList>
            <person name="Spang A."/>
            <person name="Saw J.H."/>
            <person name="Jorgensen S.L."/>
            <person name="Zaremba-Niedzwiedzka K."/>
            <person name="Martijn J."/>
            <person name="Lind A.E."/>
            <person name="van Eijk R."/>
            <person name="Schleper C."/>
            <person name="Guy L."/>
            <person name="Ettema T.J."/>
        </authorList>
    </citation>
    <scope>NUCLEOTIDE SEQUENCE</scope>
</reference>
<dbReference type="EMBL" id="LAZR01007880">
    <property type="protein sequence ID" value="KKM82328.1"/>
    <property type="molecule type" value="Genomic_DNA"/>
</dbReference>
<comment type="caution">
    <text evidence="1">The sequence shown here is derived from an EMBL/GenBank/DDBJ whole genome shotgun (WGS) entry which is preliminary data.</text>
</comment>
<sequence length="274" mass="32868">MLPERIKFQIISNKIKQMKTPEFHDICSLLDFTPNDIENEKQELAKYLETLKNKIEKIPLQKPKKTHSAITQKEIDSLKLRPTLFSQSLENEYNRVFPLYIELIKKKYNLKQHSKISAENNKIISNLDTVMLVDIRKLNNARKEMQLKIREGLSPEISQIYQSKIERLESYFFIYRDRVYAPIKEKHKTLRNNANIKLEQSLFTVIDEINEKMEKIKHKINLDVKEFYFDDGFELHIRIKNKPPYKYPFEHLQFKDLALSQKKSIIQILKTKWK</sequence>
<name>A0A0F9KK64_9ZZZZ</name>
<protein>
    <submittedName>
        <fullName evidence="1">Uncharacterized protein</fullName>
    </submittedName>
</protein>
<proteinExistence type="predicted"/>
<evidence type="ECO:0000313" key="1">
    <source>
        <dbReference type="EMBL" id="KKM82328.1"/>
    </source>
</evidence>
<organism evidence="1">
    <name type="scientific">marine sediment metagenome</name>
    <dbReference type="NCBI Taxonomy" id="412755"/>
    <lineage>
        <taxon>unclassified sequences</taxon>
        <taxon>metagenomes</taxon>
        <taxon>ecological metagenomes</taxon>
    </lineage>
</organism>
<accession>A0A0F9KK64</accession>
<gene>
    <name evidence="1" type="ORF">LCGC14_1320770</name>
</gene>